<dbReference type="RefSeq" id="WP_211938515.1">
    <property type="nucleotide sequence ID" value="NZ_CP073078.1"/>
</dbReference>
<sequence>MDEIGRLDTLLAEHIDHFHQSGVSAAQWRDYTAAMAEAPLLDPTLQLKSRYLLCIRDLRGRFVKLSQSWEANLDFRLSELQGAPLLRLVHPADVWATHDRMEAVRSGRGAGGFSNRYRRRSGGYRRLEWTSRLFGDLVYGVAHDVTELVGAEDL</sequence>
<dbReference type="Proteomes" id="UP000676409">
    <property type="component" value="Chromosome"/>
</dbReference>
<dbReference type="KEGG" id="caul:KCG34_00785"/>
<name>A0A975G050_9CAUL</name>
<gene>
    <name evidence="2" type="ORF">KCG34_00785</name>
</gene>
<dbReference type="Pfam" id="PF08447">
    <property type="entry name" value="PAS_3"/>
    <property type="match status" value="1"/>
</dbReference>
<feature type="domain" description="PAS fold-3" evidence="1">
    <location>
        <begin position="63"/>
        <end position="134"/>
    </location>
</feature>
<dbReference type="SUPFAM" id="SSF55785">
    <property type="entry name" value="PYP-like sensor domain (PAS domain)"/>
    <property type="match status" value="1"/>
</dbReference>
<dbReference type="InterPro" id="IPR013655">
    <property type="entry name" value="PAS_fold_3"/>
</dbReference>
<keyword evidence="3" id="KW-1185">Reference proteome</keyword>
<dbReference type="InterPro" id="IPR035965">
    <property type="entry name" value="PAS-like_dom_sf"/>
</dbReference>
<evidence type="ECO:0000313" key="3">
    <source>
        <dbReference type="Proteomes" id="UP000676409"/>
    </source>
</evidence>
<dbReference type="CDD" id="cd00130">
    <property type="entry name" value="PAS"/>
    <property type="match status" value="1"/>
</dbReference>
<dbReference type="InterPro" id="IPR000014">
    <property type="entry name" value="PAS"/>
</dbReference>
<dbReference type="Gene3D" id="3.30.450.20">
    <property type="entry name" value="PAS domain"/>
    <property type="match status" value="1"/>
</dbReference>
<accession>A0A975G050</accession>
<dbReference type="EMBL" id="CP073078">
    <property type="protein sequence ID" value="QUD88465.1"/>
    <property type="molecule type" value="Genomic_DNA"/>
</dbReference>
<proteinExistence type="predicted"/>
<organism evidence="2 3">
    <name type="scientific">Phenylobacterium montanum</name>
    <dbReference type="NCBI Taxonomy" id="2823693"/>
    <lineage>
        <taxon>Bacteria</taxon>
        <taxon>Pseudomonadati</taxon>
        <taxon>Pseudomonadota</taxon>
        <taxon>Alphaproteobacteria</taxon>
        <taxon>Caulobacterales</taxon>
        <taxon>Caulobacteraceae</taxon>
        <taxon>Phenylobacterium</taxon>
    </lineage>
</organism>
<reference evidence="2" key="1">
    <citation type="submission" date="2021-04" db="EMBL/GenBank/DDBJ databases">
        <title>The complete genome sequence of Caulobacter sp. S6.</title>
        <authorList>
            <person name="Tang Y."/>
            <person name="Ouyang W."/>
            <person name="Liu Q."/>
            <person name="Huang B."/>
            <person name="Guo Z."/>
            <person name="Lei P."/>
        </authorList>
    </citation>
    <scope>NUCLEOTIDE SEQUENCE</scope>
    <source>
        <strain evidence="2">S6</strain>
    </source>
</reference>
<protein>
    <submittedName>
        <fullName evidence="2">PAS domain-containing protein</fullName>
    </submittedName>
</protein>
<evidence type="ECO:0000259" key="1">
    <source>
        <dbReference type="Pfam" id="PF08447"/>
    </source>
</evidence>
<dbReference type="NCBIfam" id="TIGR00229">
    <property type="entry name" value="sensory_box"/>
    <property type="match status" value="1"/>
</dbReference>
<evidence type="ECO:0000313" key="2">
    <source>
        <dbReference type="EMBL" id="QUD88465.1"/>
    </source>
</evidence>
<dbReference type="AlphaFoldDB" id="A0A975G050"/>